<evidence type="ECO:0000256" key="1">
    <source>
        <dbReference type="SAM" id="SignalP"/>
    </source>
</evidence>
<dbReference type="Pfam" id="PF11604">
    <property type="entry name" value="CusF_Ec"/>
    <property type="match status" value="1"/>
</dbReference>
<reference evidence="2 3" key="1">
    <citation type="submission" date="2017-06" db="EMBL/GenBank/DDBJ databases">
        <authorList>
            <person name="Kim H.J."/>
            <person name="Triplett B.A."/>
        </authorList>
    </citation>
    <scope>NUCLEOTIDE SEQUENCE [LARGE SCALE GENOMIC DNA]</scope>
    <source>
        <strain evidence="2 3">U15</strain>
    </source>
</reference>
<protein>
    <submittedName>
        <fullName evidence="2">Cu and Ag efflux protein CusF</fullName>
    </submittedName>
</protein>
<dbReference type="Proteomes" id="UP000198284">
    <property type="component" value="Unassembled WGS sequence"/>
</dbReference>
<accession>A0A239EV33</accession>
<dbReference type="InterPro" id="IPR021647">
    <property type="entry name" value="CusF_Ec"/>
</dbReference>
<evidence type="ECO:0000313" key="3">
    <source>
        <dbReference type="Proteomes" id="UP000198284"/>
    </source>
</evidence>
<sequence>MKSLVKAMFAASALLSSMPHLHAQTPQAGTAAPSEAMSQGEVIRIDRSAGRLTIKHGPLKNIGMDAMTMVFRVKDPAMLEQVKPGDKINFVAEKPNGQLTVTRLERQE</sequence>
<keyword evidence="3" id="KW-1185">Reference proteome</keyword>
<gene>
    <name evidence="2" type="ORF">SAMN06265795_10338</name>
</gene>
<proteinExistence type="predicted"/>
<keyword evidence="1" id="KW-0732">Signal</keyword>
<name>A0A239EV33_9BURK</name>
<dbReference type="OrthoDB" id="9180744at2"/>
<evidence type="ECO:0000313" key="2">
    <source>
        <dbReference type="EMBL" id="SNS48630.1"/>
    </source>
</evidence>
<organism evidence="2 3">
    <name type="scientific">Noviherbaspirillum humi</name>
    <dbReference type="NCBI Taxonomy" id="1688639"/>
    <lineage>
        <taxon>Bacteria</taxon>
        <taxon>Pseudomonadati</taxon>
        <taxon>Pseudomonadota</taxon>
        <taxon>Betaproteobacteria</taxon>
        <taxon>Burkholderiales</taxon>
        <taxon>Oxalobacteraceae</taxon>
        <taxon>Noviherbaspirillum</taxon>
    </lineage>
</organism>
<feature type="signal peptide" evidence="1">
    <location>
        <begin position="1"/>
        <end position="23"/>
    </location>
</feature>
<dbReference type="InterPro" id="IPR042230">
    <property type="entry name" value="CusF_sf"/>
</dbReference>
<dbReference type="EMBL" id="FZOT01000003">
    <property type="protein sequence ID" value="SNS48630.1"/>
    <property type="molecule type" value="Genomic_DNA"/>
</dbReference>
<dbReference type="AlphaFoldDB" id="A0A239EV33"/>
<feature type="chain" id="PRO_5012624778" evidence="1">
    <location>
        <begin position="24"/>
        <end position="108"/>
    </location>
</feature>
<dbReference type="Gene3D" id="2.40.50.320">
    <property type="entry name" value="Copper binding periplasmic protein CusF"/>
    <property type="match status" value="1"/>
</dbReference>